<evidence type="ECO:0008006" key="5">
    <source>
        <dbReference type="Google" id="ProtNLM"/>
    </source>
</evidence>
<feature type="region of interest" description="Disordered" evidence="1">
    <location>
        <begin position="443"/>
        <end position="482"/>
    </location>
</feature>
<dbReference type="OrthoDB" id="2393560at2759"/>
<dbReference type="AlphaFoldDB" id="A0A397VPB3"/>
<proteinExistence type="predicted"/>
<feature type="compositionally biased region" description="Low complexity" evidence="1">
    <location>
        <begin position="69"/>
        <end position="81"/>
    </location>
</feature>
<feature type="chain" id="PRO_5017991814" description="Sequence orphan" evidence="2">
    <location>
        <begin position="30"/>
        <end position="482"/>
    </location>
</feature>
<evidence type="ECO:0000256" key="2">
    <source>
        <dbReference type="SAM" id="SignalP"/>
    </source>
</evidence>
<comment type="caution">
    <text evidence="3">The sequence shown here is derived from an EMBL/GenBank/DDBJ whole genome shotgun (WGS) entry which is preliminary data.</text>
</comment>
<feature type="signal peptide" evidence="2">
    <location>
        <begin position="1"/>
        <end position="29"/>
    </location>
</feature>
<keyword evidence="2" id="KW-0732">Signal</keyword>
<sequence>MNTSFFTVSLFLITIFLTTFISHTPVVLGQCVDFPDLFDRKSAKLTPCRIVKETKQKTKQTKPLKLLSNLGGIGKGKSLLSQNNHSSKNKNDTPSGDNPPPPPSQNMIQLNFTCDLNDTNGTCAKAQKGFEDAINIISSMIELVTPIIVDASFVNLHGPIGNAGPSRFIPLQDKDNVVRLYPQALAKQFQFDTHPEFAPNDIIAAFTSASNNIFWFRDDPSPPTNTQVDFVLVVVHELIHGLGLLSSWTDYFTPYIQNAITPFPSFIMSIEGPEVPPKNGTITFTGFQETAFDRYLVFTNDGTPVSTVTSKINEFAGGVNSGATFDNKTAFLKAFNSSPQFEFATNIFKQASTASSMGFLPQDTKNAKDSILCETSLVPFLSGSSITHTDFTTFANSTDFLMVWKAPRGVTLDQLTNANSTNRSNVIGPKTIKILETLGYKTANNPNPYKPNAPSSNQNEPSSNQNEPSSNQNEQGENNNNQ</sequence>
<dbReference type="Proteomes" id="UP000266673">
    <property type="component" value="Unassembled WGS sequence"/>
</dbReference>
<organism evidence="3 4">
    <name type="scientific">Gigaspora rosea</name>
    <dbReference type="NCBI Taxonomy" id="44941"/>
    <lineage>
        <taxon>Eukaryota</taxon>
        <taxon>Fungi</taxon>
        <taxon>Fungi incertae sedis</taxon>
        <taxon>Mucoromycota</taxon>
        <taxon>Glomeromycotina</taxon>
        <taxon>Glomeromycetes</taxon>
        <taxon>Diversisporales</taxon>
        <taxon>Gigasporaceae</taxon>
        <taxon>Gigaspora</taxon>
    </lineage>
</organism>
<protein>
    <recommendedName>
        <fullName evidence="5">Sequence orphan</fullName>
    </recommendedName>
</protein>
<keyword evidence="4" id="KW-1185">Reference proteome</keyword>
<gene>
    <name evidence="3" type="ORF">C2G38_792560</name>
</gene>
<feature type="region of interest" description="Disordered" evidence="1">
    <location>
        <begin position="69"/>
        <end position="106"/>
    </location>
</feature>
<dbReference type="EMBL" id="QKWP01000244">
    <property type="protein sequence ID" value="RIB23792.1"/>
    <property type="molecule type" value="Genomic_DNA"/>
</dbReference>
<name>A0A397VPB3_9GLOM</name>
<evidence type="ECO:0000256" key="1">
    <source>
        <dbReference type="SAM" id="MobiDB-lite"/>
    </source>
</evidence>
<accession>A0A397VPB3</accession>
<reference evidence="3 4" key="1">
    <citation type="submission" date="2018-06" db="EMBL/GenBank/DDBJ databases">
        <title>Comparative genomics reveals the genomic features of Rhizophagus irregularis, R. cerebriforme, R. diaphanum and Gigaspora rosea, and their symbiotic lifestyle signature.</title>
        <authorList>
            <person name="Morin E."/>
            <person name="San Clemente H."/>
            <person name="Chen E.C.H."/>
            <person name="De La Providencia I."/>
            <person name="Hainaut M."/>
            <person name="Kuo A."/>
            <person name="Kohler A."/>
            <person name="Murat C."/>
            <person name="Tang N."/>
            <person name="Roy S."/>
            <person name="Loubradou J."/>
            <person name="Henrissat B."/>
            <person name="Grigoriev I.V."/>
            <person name="Corradi N."/>
            <person name="Roux C."/>
            <person name="Martin F.M."/>
        </authorList>
    </citation>
    <scope>NUCLEOTIDE SEQUENCE [LARGE SCALE GENOMIC DNA]</scope>
    <source>
        <strain evidence="3 4">DAOM 194757</strain>
    </source>
</reference>
<evidence type="ECO:0000313" key="3">
    <source>
        <dbReference type="EMBL" id="RIB23792.1"/>
    </source>
</evidence>
<evidence type="ECO:0000313" key="4">
    <source>
        <dbReference type="Proteomes" id="UP000266673"/>
    </source>
</evidence>
<feature type="compositionally biased region" description="Polar residues" evidence="1">
    <location>
        <begin position="82"/>
        <end position="96"/>
    </location>
</feature>